<protein>
    <recommendedName>
        <fullName evidence="8">C2H2-type domain-containing protein</fullName>
    </recommendedName>
</protein>
<name>A0A2V1DTB5_9PLEO</name>
<dbReference type="PANTHER" id="PTHR10039">
    <property type="entry name" value="AMELOGENIN"/>
    <property type="match status" value="1"/>
</dbReference>
<evidence type="ECO:0000259" key="4">
    <source>
        <dbReference type="PROSITE" id="PS50157"/>
    </source>
</evidence>
<feature type="region of interest" description="Disordered" evidence="3">
    <location>
        <begin position="892"/>
        <end position="970"/>
    </location>
</feature>
<evidence type="ECO:0000259" key="5">
    <source>
        <dbReference type="PROSITE" id="PS50837"/>
    </source>
</evidence>
<gene>
    <name evidence="6" type="ORF">DM02DRAFT_525316</name>
</gene>
<dbReference type="InterPro" id="IPR007111">
    <property type="entry name" value="NACHT_NTPase"/>
</dbReference>
<dbReference type="InterPro" id="IPR013087">
    <property type="entry name" value="Znf_C2H2_type"/>
</dbReference>
<dbReference type="Pfam" id="PF22939">
    <property type="entry name" value="WHD_GPIID"/>
    <property type="match status" value="1"/>
</dbReference>
<dbReference type="SMART" id="SM00355">
    <property type="entry name" value="ZnF_C2H2"/>
    <property type="match status" value="4"/>
</dbReference>
<keyword evidence="7" id="KW-1185">Reference proteome</keyword>
<evidence type="ECO:0000256" key="2">
    <source>
        <dbReference type="PROSITE-ProRule" id="PRU00042"/>
    </source>
</evidence>
<dbReference type="PROSITE" id="PS50157">
    <property type="entry name" value="ZINC_FINGER_C2H2_2"/>
    <property type="match status" value="1"/>
</dbReference>
<dbReference type="Pfam" id="PF12874">
    <property type="entry name" value="zf-met"/>
    <property type="match status" value="1"/>
</dbReference>
<dbReference type="Pfam" id="PF24809">
    <property type="entry name" value="DUF7708"/>
    <property type="match status" value="1"/>
</dbReference>
<keyword evidence="2" id="KW-0863">Zinc-finger</keyword>
<keyword evidence="2" id="KW-0479">Metal-binding</keyword>
<feature type="compositionally biased region" description="Basic and acidic residues" evidence="3">
    <location>
        <begin position="902"/>
        <end position="918"/>
    </location>
</feature>
<sequence length="1074" mass="124175">MLGHKQNFGDSLEVATEVAVPDAGCVAETIDRLRKGAIPEAALDNGLQDLILEQQPLDIETLNLSFEKHLEDFMELLTERNKLRFSVTTLAHLKQYIINLQARQHRERRQQGFARLSLFLERFEQLSEMINQSPDAMKFMGCIWGPVKFLLEATEDHLDASSEILAIYEQIGRNQPSASMYTDLTVTQLNLTHIISETYKDVIEVNKWLVLYFQQRLWTELYTTTWSRHKPKFSSVIARMVSRYDLVGSRASISQFDSFLSNSTIQEEQRLSMTDRENFGRMQAINAWLKPTDLEFEQEFLMGMRANYPDTCRWLLRDDTFDEWFDPQCTTTTSPKLLWLNGKPGAGKTVLASVVVQEARALKPTPTVLFFYFKHEDSDRNNFLSMARTLLMQIIKQTPLALDYFYHKCCNSGGALLSSRTLIEELLAFALGNCTSAYIVLDGIDECQSRREKGDIVKWFRDLVEEQPADSRDRLRCLFVSQVDSARKDYNHLPSITVDLENNEEDIESFCKMKSSQLVEKLKISVHEANDIAASVSASAEGNFLFAHLMWINLCGQSSIDSLDREIKSFPTDLDKLDKIYARIMKTIMRKSVRAEREEAMMVLGWLVCAKRSLKMHEIQTMKSINLERRVVEFERRRFRVEPKDLCESLVEVRDDGTVELVHMTARSFLANSEFLDAVSEELRLTTLCIDYLNLPSFDEPYTERAVLAGEYGFMEYAILYWVRHLEAGLKSSNSEHDELHEHLTESFEILIQQHWNNPPGDGRSVSNRTREMLEIFSGSEKYLQIQLAVTLTDKELKNFGDLRPDQSALDFAKIVSDVRHCIETTVQNIRDQRTRDDLKLKYGINLFKCPRFSCRYFNEGFSSADERDKHIERHERPFRCTDEHCRGSKIGFATKTHLEKHRKENHPDTTERPHDFPTEEEIIESMNDDVPEPEAEPDPEPQTEEEENDTETQPDIVVPEQSAAPRRKTKQDYECSHCNKKFNKKFNWQSHLKSHGEGQQLHCPHCDVTCKRSGDLARHMRLHDPDIAVTCGGILWNGQRWGCGQSFARADILRSHYQSKRGRQCIAERDSSQ</sequence>
<organism evidence="6 7">
    <name type="scientific">Periconia macrospinosa</name>
    <dbReference type="NCBI Taxonomy" id="97972"/>
    <lineage>
        <taxon>Eukaryota</taxon>
        <taxon>Fungi</taxon>
        <taxon>Dikarya</taxon>
        <taxon>Ascomycota</taxon>
        <taxon>Pezizomycotina</taxon>
        <taxon>Dothideomycetes</taxon>
        <taxon>Pleosporomycetidae</taxon>
        <taxon>Pleosporales</taxon>
        <taxon>Massarineae</taxon>
        <taxon>Periconiaceae</taxon>
        <taxon>Periconia</taxon>
    </lineage>
</organism>
<dbReference type="InterPro" id="IPR056125">
    <property type="entry name" value="DUF7708"/>
</dbReference>
<dbReference type="EMBL" id="KZ805360">
    <property type="protein sequence ID" value="PVI01289.1"/>
    <property type="molecule type" value="Genomic_DNA"/>
</dbReference>
<evidence type="ECO:0000313" key="6">
    <source>
        <dbReference type="EMBL" id="PVI01289.1"/>
    </source>
</evidence>
<dbReference type="GO" id="GO:0008270">
    <property type="term" value="F:zinc ion binding"/>
    <property type="evidence" value="ECO:0007669"/>
    <property type="project" value="UniProtKB-KW"/>
</dbReference>
<evidence type="ECO:0008006" key="8">
    <source>
        <dbReference type="Google" id="ProtNLM"/>
    </source>
</evidence>
<dbReference type="InterPro" id="IPR054471">
    <property type="entry name" value="GPIID_WHD"/>
</dbReference>
<accession>A0A2V1DTB5</accession>
<reference evidence="6 7" key="1">
    <citation type="journal article" date="2018" name="Sci. Rep.">
        <title>Comparative genomics provides insights into the lifestyle and reveals functional heterogeneity of dark septate endophytic fungi.</title>
        <authorList>
            <person name="Knapp D.G."/>
            <person name="Nemeth J.B."/>
            <person name="Barry K."/>
            <person name="Hainaut M."/>
            <person name="Henrissat B."/>
            <person name="Johnson J."/>
            <person name="Kuo A."/>
            <person name="Lim J.H.P."/>
            <person name="Lipzen A."/>
            <person name="Nolan M."/>
            <person name="Ohm R.A."/>
            <person name="Tamas L."/>
            <person name="Grigoriev I.V."/>
            <person name="Spatafora J.W."/>
            <person name="Nagy L.G."/>
            <person name="Kovacs G.M."/>
        </authorList>
    </citation>
    <scope>NUCLEOTIDE SEQUENCE [LARGE SCALE GENOMIC DNA]</scope>
    <source>
        <strain evidence="6 7">DSE2036</strain>
    </source>
</reference>
<dbReference type="AlphaFoldDB" id="A0A2V1DTB5"/>
<dbReference type="InterPro" id="IPR027417">
    <property type="entry name" value="P-loop_NTPase"/>
</dbReference>
<dbReference type="PANTHER" id="PTHR10039:SF14">
    <property type="entry name" value="NACHT DOMAIN-CONTAINING PROTEIN"/>
    <property type="match status" value="1"/>
</dbReference>
<feature type="domain" description="NACHT" evidence="5">
    <location>
        <begin position="336"/>
        <end position="446"/>
    </location>
</feature>
<dbReference type="PROSITE" id="PS50837">
    <property type="entry name" value="NACHT"/>
    <property type="match status" value="1"/>
</dbReference>
<dbReference type="Pfam" id="PF24883">
    <property type="entry name" value="NPHP3_N"/>
    <property type="match status" value="1"/>
</dbReference>
<evidence type="ECO:0000256" key="1">
    <source>
        <dbReference type="ARBA" id="ARBA00022737"/>
    </source>
</evidence>
<dbReference type="SUPFAM" id="SSF57667">
    <property type="entry name" value="beta-beta-alpha zinc fingers"/>
    <property type="match status" value="1"/>
</dbReference>
<dbReference type="SUPFAM" id="SSF52540">
    <property type="entry name" value="P-loop containing nucleoside triphosphate hydrolases"/>
    <property type="match status" value="1"/>
</dbReference>
<proteinExistence type="predicted"/>
<feature type="domain" description="C2H2-type" evidence="4">
    <location>
        <begin position="974"/>
        <end position="1001"/>
    </location>
</feature>
<dbReference type="PROSITE" id="PS00028">
    <property type="entry name" value="ZINC_FINGER_C2H2_1"/>
    <property type="match status" value="2"/>
</dbReference>
<dbReference type="InterPro" id="IPR056884">
    <property type="entry name" value="NPHP3-like_N"/>
</dbReference>
<dbReference type="Gene3D" id="3.30.160.60">
    <property type="entry name" value="Classic Zinc Finger"/>
    <property type="match status" value="1"/>
</dbReference>
<keyword evidence="1" id="KW-0677">Repeat</keyword>
<dbReference type="Proteomes" id="UP000244855">
    <property type="component" value="Unassembled WGS sequence"/>
</dbReference>
<keyword evidence="2" id="KW-0862">Zinc</keyword>
<evidence type="ECO:0000256" key="3">
    <source>
        <dbReference type="SAM" id="MobiDB-lite"/>
    </source>
</evidence>
<dbReference type="Pfam" id="PF00096">
    <property type="entry name" value="zf-C2H2"/>
    <property type="match status" value="1"/>
</dbReference>
<dbReference type="InterPro" id="IPR036236">
    <property type="entry name" value="Znf_C2H2_sf"/>
</dbReference>
<evidence type="ECO:0000313" key="7">
    <source>
        <dbReference type="Proteomes" id="UP000244855"/>
    </source>
</evidence>
<dbReference type="Gene3D" id="3.40.50.300">
    <property type="entry name" value="P-loop containing nucleotide triphosphate hydrolases"/>
    <property type="match status" value="1"/>
</dbReference>
<dbReference type="OrthoDB" id="21416at2759"/>
<dbReference type="STRING" id="97972.A0A2V1DTB5"/>
<feature type="compositionally biased region" description="Acidic residues" evidence="3">
    <location>
        <begin position="919"/>
        <end position="953"/>
    </location>
</feature>